<evidence type="ECO:0000256" key="4">
    <source>
        <dbReference type="ARBA" id="ARBA00023163"/>
    </source>
</evidence>
<proteinExistence type="inferred from homology"/>
<feature type="domain" description="RNA polymerase sigma factor 70 region 4 type 2" evidence="6">
    <location>
        <begin position="118"/>
        <end position="169"/>
    </location>
</feature>
<keyword evidence="2" id="KW-0805">Transcription regulation</keyword>
<evidence type="ECO:0000313" key="7">
    <source>
        <dbReference type="EMBL" id="SIT04724.1"/>
    </source>
</evidence>
<accession>A0A173MJK3</accession>
<dbReference type="InterPro" id="IPR039425">
    <property type="entry name" value="RNA_pol_sigma-70-like"/>
</dbReference>
<dbReference type="InterPro" id="IPR013325">
    <property type="entry name" value="RNA_pol_sigma_r2"/>
</dbReference>
<evidence type="ECO:0000313" key="8">
    <source>
        <dbReference type="Proteomes" id="UP000186917"/>
    </source>
</evidence>
<protein>
    <submittedName>
        <fullName evidence="7">RNA polymerase sigma-70 factor, ECF subfamily</fullName>
    </submittedName>
</protein>
<dbReference type="OrthoDB" id="764811at2"/>
<keyword evidence="4" id="KW-0804">Transcription</keyword>
<name>A0A173MJK3_9BACT</name>
<dbReference type="AlphaFoldDB" id="A0A173MJK3"/>
<dbReference type="EMBL" id="FTOR01000003">
    <property type="protein sequence ID" value="SIT04724.1"/>
    <property type="molecule type" value="Genomic_DNA"/>
</dbReference>
<dbReference type="PANTHER" id="PTHR43133">
    <property type="entry name" value="RNA POLYMERASE ECF-TYPE SIGMA FACTO"/>
    <property type="match status" value="1"/>
</dbReference>
<comment type="similarity">
    <text evidence="1">Belongs to the sigma-70 factor family. ECF subfamily.</text>
</comment>
<dbReference type="GO" id="GO:0006352">
    <property type="term" value="P:DNA-templated transcription initiation"/>
    <property type="evidence" value="ECO:0007669"/>
    <property type="project" value="InterPro"/>
</dbReference>
<reference evidence="8" key="1">
    <citation type="submission" date="2017-01" db="EMBL/GenBank/DDBJ databases">
        <authorList>
            <person name="Varghese N."/>
            <person name="Submissions S."/>
        </authorList>
    </citation>
    <scope>NUCLEOTIDE SEQUENCE [LARGE SCALE GENOMIC DNA]</scope>
    <source>
        <strain evidence="8">DSM 21054</strain>
    </source>
</reference>
<dbReference type="NCBIfam" id="TIGR02937">
    <property type="entry name" value="sigma70-ECF"/>
    <property type="match status" value="1"/>
</dbReference>
<dbReference type="InterPro" id="IPR014284">
    <property type="entry name" value="RNA_pol_sigma-70_dom"/>
</dbReference>
<gene>
    <name evidence="7" type="ORF">SAMN05421788_103133</name>
</gene>
<dbReference type="SUPFAM" id="SSF88659">
    <property type="entry name" value="Sigma3 and sigma4 domains of RNA polymerase sigma factors"/>
    <property type="match status" value="1"/>
</dbReference>
<organism evidence="7 8">
    <name type="scientific">Filimonas lacunae</name>
    <dbReference type="NCBI Taxonomy" id="477680"/>
    <lineage>
        <taxon>Bacteria</taxon>
        <taxon>Pseudomonadati</taxon>
        <taxon>Bacteroidota</taxon>
        <taxon>Chitinophagia</taxon>
        <taxon>Chitinophagales</taxon>
        <taxon>Chitinophagaceae</taxon>
        <taxon>Filimonas</taxon>
    </lineage>
</organism>
<evidence type="ECO:0000259" key="5">
    <source>
        <dbReference type="Pfam" id="PF04542"/>
    </source>
</evidence>
<dbReference type="InterPro" id="IPR007627">
    <property type="entry name" value="RNA_pol_sigma70_r2"/>
</dbReference>
<evidence type="ECO:0000256" key="1">
    <source>
        <dbReference type="ARBA" id="ARBA00010641"/>
    </source>
</evidence>
<dbReference type="GO" id="GO:0016987">
    <property type="term" value="F:sigma factor activity"/>
    <property type="evidence" value="ECO:0007669"/>
    <property type="project" value="UniProtKB-KW"/>
</dbReference>
<dbReference type="GO" id="GO:0003677">
    <property type="term" value="F:DNA binding"/>
    <property type="evidence" value="ECO:0007669"/>
    <property type="project" value="InterPro"/>
</dbReference>
<dbReference type="InterPro" id="IPR036388">
    <property type="entry name" value="WH-like_DNA-bd_sf"/>
</dbReference>
<dbReference type="SUPFAM" id="SSF88946">
    <property type="entry name" value="Sigma2 domain of RNA polymerase sigma factors"/>
    <property type="match status" value="1"/>
</dbReference>
<dbReference type="RefSeq" id="WP_076378802.1">
    <property type="nucleotide sequence ID" value="NZ_AP017422.1"/>
</dbReference>
<dbReference type="KEGG" id="fln:FLA_3815"/>
<dbReference type="Gene3D" id="1.10.1740.10">
    <property type="match status" value="1"/>
</dbReference>
<dbReference type="STRING" id="477680.SAMN05421788_103133"/>
<dbReference type="Pfam" id="PF04542">
    <property type="entry name" value="Sigma70_r2"/>
    <property type="match status" value="1"/>
</dbReference>
<dbReference type="Proteomes" id="UP000186917">
    <property type="component" value="Unassembled WGS sequence"/>
</dbReference>
<evidence type="ECO:0000256" key="2">
    <source>
        <dbReference type="ARBA" id="ARBA00023015"/>
    </source>
</evidence>
<evidence type="ECO:0000259" key="6">
    <source>
        <dbReference type="Pfam" id="PF08281"/>
    </source>
</evidence>
<dbReference type="Pfam" id="PF08281">
    <property type="entry name" value="Sigma70_r4_2"/>
    <property type="match status" value="1"/>
</dbReference>
<dbReference type="Gene3D" id="1.10.10.10">
    <property type="entry name" value="Winged helix-like DNA-binding domain superfamily/Winged helix DNA-binding domain"/>
    <property type="match status" value="1"/>
</dbReference>
<dbReference type="InterPro" id="IPR013324">
    <property type="entry name" value="RNA_pol_sigma_r3/r4-like"/>
</dbReference>
<dbReference type="PANTHER" id="PTHR43133:SF46">
    <property type="entry name" value="RNA POLYMERASE SIGMA-70 FACTOR ECF SUBFAMILY"/>
    <property type="match status" value="1"/>
</dbReference>
<keyword evidence="8" id="KW-1185">Reference proteome</keyword>
<evidence type="ECO:0000256" key="3">
    <source>
        <dbReference type="ARBA" id="ARBA00023082"/>
    </source>
</evidence>
<feature type="domain" description="RNA polymerase sigma-70 region 2" evidence="5">
    <location>
        <begin position="30"/>
        <end position="89"/>
    </location>
</feature>
<sequence>MKNNDQILWLKVREGDQRAFTQLFDTWWEELFQYAYKTTASRMTAEELVQDLFIYIWSKQQQLPEVQSVRAYLFTALKNRILNYFASRKMTVVEIEAAVQLQASSSATAIIDSKETEQQLHAMAHHLPDKMRQVYEMHFIHGISVNEIAHATGNSAQTVRNQLNTARKKAIVNLILSILP</sequence>
<dbReference type="InterPro" id="IPR013249">
    <property type="entry name" value="RNA_pol_sigma70_r4_t2"/>
</dbReference>
<keyword evidence="3" id="KW-0731">Sigma factor</keyword>